<dbReference type="EMBL" id="PFAP01000053">
    <property type="protein sequence ID" value="PIR93572.1"/>
    <property type="molecule type" value="Genomic_DNA"/>
</dbReference>
<feature type="non-terminal residue" evidence="1">
    <location>
        <position position="1"/>
    </location>
</feature>
<evidence type="ECO:0000313" key="2">
    <source>
        <dbReference type="Proteomes" id="UP000229901"/>
    </source>
</evidence>
<reference evidence="2" key="1">
    <citation type="submission" date="2017-09" db="EMBL/GenBank/DDBJ databases">
        <title>Depth-based differentiation of microbial function through sediment-hosted aquifers and enrichment of novel symbionts in the deep terrestrial subsurface.</title>
        <authorList>
            <person name="Probst A.J."/>
            <person name="Ladd B."/>
            <person name="Jarett J.K."/>
            <person name="Geller-Mcgrath D.E."/>
            <person name="Sieber C.M.K."/>
            <person name="Emerson J.B."/>
            <person name="Anantharaman K."/>
            <person name="Thomas B.C."/>
            <person name="Malmstrom R."/>
            <person name="Stieglmeier M."/>
            <person name="Klingl A."/>
            <person name="Woyke T."/>
            <person name="Ryan C.M."/>
            <person name="Banfield J.F."/>
        </authorList>
    </citation>
    <scope>NUCLEOTIDE SEQUENCE [LARGE SCALE GENOMIC DNA]</scope>
</reference>
<protein>
    <recommendedName>
        <fullName evidence="3">GLUG domain-containing protein</fullName>
    </recommendedName>
</protein>
<dbReference type="Gene3D" id="2.160.20.110">
    <property type="match status" value="1"/>
</dbReference>
<dbReference type="AlphaFoldDB" id="A0A2H0V3C7"/>
<organism evidence="1 2">
    <name type="scientific">Candidatus Falkowbacteria bacterium CG10_big_fil_rev_8_21_14_0_10_39_11</name>
    <dbReference type="NCBI Taxonomy" id="1974565"/>
    <lineage>
        <taxon>Bacteria</taxon>
        <taxon>Candidatus Falkowiibacteriota</taxon>
    </lineage>
</organism>
<accession>A0A2H0V3C7</accession>
<evidence type="ECO:0000313" key="1">
    <source>
        <dbReference type="EMBL" id="PIR93572.1"/>
    </source>
</evidence>
<proteinExistence type="predicted"/>
<feature type="non-terminal residue" evidence="1">
    <location>
        <position position="460"/>
    </location>
</feature>
<name>A0A2H0V3C7_9BACT</name>
<comment type="caution">
    <text evidence="1">The sequence shown here is derived from an EMBL/GenBank/DDBJ whole genome shotgun (WGS) entry which is preliminary data.</text>
</comment>
<dbReference type="Proteomes" id="UP000229901">
    <property type="component" value="Unassembled WGS sequence"/>
</dbReference>
<gene>
    <name evidence="1" type="ORF">COT97_05935</name>
</gene>
<evidence type="ECO:0008006" key="3">
    <source>
        <dbReference type="Google" id="ProtNLM"/>
    </source>
</evidence>
<sequence>GKVNKQSCDFYCNANYEWYQDFTETKTGIAIDDCEELQKIGNDSNYPLNGAYYLADNIDCSATNPSDPDNKGSKWDNGGLGFDPIGGQSGFQRWFGGSLDGNCHTISNLYINRQVGKVGLFSTIGSQSNSTNFPTVVIKNLTLDNINISGSGYIGGVAASGSNFAFDNISVRGNIRMIAKSGDFSIIGGLIGWGRIGSLSYNNFVGKIDGRSYIGGIIGSAKQVFTKNNYTVADIHGSEILGGIFGGSDYQEDYIVVTDSYATGPIHGSTNNSIGGLGGEMHVDSQIINSYSTSLVTSDLQAGSVGGLAGSIRDRSYIQNSYWAKDTSGQSKCVGSGSDSGCTGVNEANLLGDKNPFYKNNGWDFKDTWTKTATHPLLNARLQCGACVESLVSPCRDTDNGKDIFVKGETYDKGADKPFVDSCADSTHVREYWCDENSRLASSPIVCPDTHVCSDGACIE</sequence>